<feature type="compositionally biased region" description="Basic and acidic residues" evidence="4">
    <location>
        <begin position="26"/>
        <end position="50"/>
    </location>
</feature>
<accession>A0ABM1TNJ3</accession>
<dbReference type="SUPFAM" id="SSF82171">
    <property type="entry name" value="DPP6 N-terminal domain-like"/>
    <property type="match status" value="1"/>
</dbReference>
<evidence type="ECO:0000256" key="2">
    <source>
        <dbReference type="ARBA" id="ARBA00022825"/>
    </source>
</evidence>
<keyword evidence="5" id="KW-0812">Transmembrane</keyword>
<sequence length="437" mass="50159">MASQEQRTSNTEEQRTYISQEQRTSNTEEQRTSISQEERASNSQDKRTSNTEKQGTSVSQEQRASNSQDKRTSISQEQRASSIQDKITSTTQEQKASNSQNKRTSTSQEQRVSNSQDQRTSTSQEQRASNSQDKRTSISLEQRASNYQDKKASNGHTSQCPAVVPEVELVSSGQDGRNWRGIVIALLVIVIVCALIVTAVFLLSPGNISNRIKNPRLNFLEILDGRLKSRRFNGTWISGKEFIYRDSDGTLLLYNVETVNKTLLMANTTFRLYDVHAYSLSADRKYVLLAYAIRRRFRYSYTAKYKYFDIRNYHTSPLLPTEEEAQIQYISWGPTGSQLVYVRNNDIYYMAYVGDIPPKRLTRTGVDGVIFNGIPDWVYEEEILGKTNPIWWSEDGTRLCFASFDDSGVPEVQYPWYGDYMDENNIYPSLMNVRYPK</sequence>
<keyword evidence="5" id="KW-1133">Transmembrane helix</keyword>
<dbReference type="GeneID" id="106473279"/>
<dbReference type="PANTHER" id="PTHR11731:SF200">
    <property type="entry name" value="DIPEPTIDYL PEPTIDASE 10, ISOFORM B"/>
    <property type="match status" value="1"/>
</dbReference>
<evidence type="ECO:0000313" key="7">
    <source>
        <dbReference type="Proteomes" id="UP000694941"/>
    </source>
</evidence>
<keyword evidence="1" id="KW-0378">Hydrolase</keyword>
<keyword evidence="1" id="KW-0031">Aminopeptidase</keyword>
<dbReference type="Gene3D" id="2.140.10.30">
    <property type="entry name" value="Dipeptidylpeptidase IV, N-terminal domain"/>
    <property type="match status" value="1"/>
</dbReference>
<name>A0ABM1TNJ3_LIMPO</name>
<feature type="region of interest" description="Disordered" evidence="4">
    <location>
        <begin position="1"/>
        <end position="138"/>
    </location>
</feature>
<dbReference type="InterPro" id="IPR002469">
    <property type="entry name" value="Peptidase_S9B_N"/>
</dbReference>
<feature type="transmembrane region" description="Helical" evidence="5">
    <location>
        <begin position="182"/>
        <end position="203"/>
    </location>
</feature>
<evidence type="ECO:0000256" key="5">
    <source>
        <dbReference type="SAM" id="Phobius"/>
    </source>
</evidence>
<dbReference type="PANTHER" id="PTHR11731">
    <property type="entry name" value="PROTEASE FAMILY S9B,C DIPEPTIDYL-PEPTIDASE IV-RELATED"/>
    <property type="match status" value="1"/>
</dbReference>
<proteinExistence type="predicted"/>
<organism evidence="7 8">
    <name type="scientific">Limulus polyphemus</name>
    <name type="common">Atlantic horseshoe crab</name>
    <dbReference type="NCBI Taxonomy" id="6850"/>
    <lineage>
        <taxon>Eukaryota</taxon>
        <taxon>Metazoa</taxon>
        <taxon>Ecdysozoa</taxon>
        <taxon>Arthropoda</taxon>
        <taxon>Chelicerata</taxon>
        <taxon>Merostomata</taxon>
        <taxon>Xiphosura</taxon>
        <taxon>Limulidae</taxon>
        <taxon>Limulus</taxon>
    </lineage>
</organism>
<evidence type="ECO:0000259" key="6">
    <source>
        <dbReference type="Pfam" id="PF00930"/>
    </source>
</evidence>
<dbReference type="RefSeq" id="XP_022257449.1">
    <property type="nucleotide sequence ID" value="XM_022401741.1"/>
</dbReference>
<feature type="non-terminal residue" evidence="8">
    <location>
        <position position="437"/>
    </location>
</feature>
<keyword evidence="3" id="KW-0325">Glycoprotein</keyword>
<keyword evidence="2" id="KW-0720">Serine protease</keyword>
<keyword evidence="7" id="KW-1185">Reference proteome</keyword>
<keyword evidence="1" id="KW-0645">Protease</keyword>
<evidence type="ECO:0000256" key="3">
    <source>
        <dbReference type="ARBA" id="ARBA00023180"/>
    </source>
</evidence>
<evidence type="ECO:0000313" key="8">
    <source>
        <dbReference type="RefSeq" id="XP_022257449.1"/>
    </source>
</evidence>
<feature type="domain" description="Dipeptidylpeptidase IV N-terminal" evidence="6">
    <location>
        <begin position="281"/>
        <end position="437"/>
    </location>
</feature>
<feature type="compositionally biased region" description="Polar residues" evidence="4">
    <location>
        <begin position="51"/>
        <end position="138"/>
    </location>
</feature>
<protein>
    <submittedName>
        <fullName evidence="8">Dipeptidyl aminopeptidase-like protein 6</fullName>
    </submittedName>
</protein>
<dbReference type="Pfam" id="PF00930">
    <property type="entry name" value="DPPIV_N"/>
    <property type="match status" value="1"/>
</dbReference>
<keyword evidence="5" id="KW-0472">Membrane</keyword>
<dbReference type="InterPro" id="IPR050278">
    <property type="entry name" value="Serine_Prot_S9B/DPPIV"/>
</dbReference>
<gene>
    <name evidence="8" type="primary">LOC106473279</name>
</gene>
<evidence type="ECO:0000256" key="1">
    <source>
        <dbReference type="ARBA" id="ARBA00022438"/>
    </source>
</evidence>
<dbReference type="Proteomes" id="UP000694941">
    <property type="component" value="Unplaced"/>
</dbReference>
<reference evidence="8" key="1">
    <citation type="submission" date="2025-08" db="UniProtKB">
        <authorList>
            <consortium name="RefSeq"/>
        </authorList>
    </citation>
    <scope>IDENTIFICATION</scope>
    <source>
        <tissue evidence="8">Muscle</tissue>
    </source>
</reference>
<evidence type="ECO:0000256" key="4">
    <source>
        <dbReference type="SAM" id="MobiDB-lite"/>
    </source>
</evidence>
<feature type="compositionally biased region" description="Polar residues" evidence="4">
    <location>
        <begin position="16"/>
        <end position="25"/>
    </location>
</feature>